<feature type="region of interest" description="Disordered" evidence="1">
    <location>
        <begin position="1"/>
        <end position="35"/>
    </location>
</feature>
<protein>
    <submittedName>
        <fullName evidence="2">Uncharacterized protein</fullName>
    </submittedName>
</protein>
<comment type="caution">
    <text evidence="2">The sequence shown here is derived from an EMBL/GenBank/DDBJ whole genome shotgun (WGS) entry which is preliminary data.</text>
</comment>
<gene>
    <name evidence="2" type="ORF">chiPu_0010287</name>
</gene>
<dbReference type="Proteomes" id="UP000287033">
    <property type="component" value="Unassembled WGS sequence"/>
</dbReference>
<name>A0A401SN89_CHIPU</name>
<accession>A0A401SN89</accession>
<evidence type="ECO:0000313" key="2">
    <source>
        <dbReference type="EMBL" id="GCC31826.1"/>
    </source>
</evidence>
<reference evidence="2 3" key="1">
    <citation type="journal article" date="2018" name="Nat. Ecol. Evol.">
        <title>Shark genomes provide insights into elasmobranch evolution and the origin of vertebrates.</title>
        <authorList>
            <person name="Hara Y"/>
            <person name="Yamaguchi K"/>
            <person name="Onimaru K"/>
            <person name="Kadota M"/>
            <person name="Koyanagi M"/>
            <person name="Keeley SD"/>
            <person name="Tatsumi K"/>
            <person name="Tanaka K"/>
            <person name="Motone F"/>
            <person name="Kageyama Y"/>
            <person name="Nozu R"/>
            <person name="Adachi N"/>
            <person name="Nishimura O"/>
            <person name="Nakagawa R"/>
            <person name="Tanegashima C"/>
            <person name="Kiyatake I"/>
            <person name="Matsumoto R"/>
            <person name="Murakumo K"/>
            <person name="Nishida K"/>
            <person name="Terakita A"/>
            <person name="Kuratani S"/>
            <person name="Sato K"/>
            <person name="Hyodo S Kuraku.S."/>
        </authorList>
    </citation>
    <scope>NUCLEOTIDE SEQUENCE [LARGE SCALE GENOMIC DNA]</scope>
</reference>
<dbReference type="AlphaFoldDB" id="A0A401SN89"/>
<organism evidence="2 3">
    <name type="scientific">Chiloscyllium punctatum</name>
    <name type="common">Brownbanded bambooshark</name>
    <name type="synonym">Hemiscyllium punctatum</name>
    <dbReference type="NCBI Taxonomy" id="137246"/>
    <lineage>
        <taxon>Eukaryota</taxon>
        <taxon>Metazoa</taxon>
        <taxon>Chordata</taxon>
        <taxon>Craniata</taxon>
        <taxon>Vertebrata</taxon>
        <taxon>Chondrichthyes</taxon>
        <taxon>Elasmobranchii</taxon>
        <taxon>Galeomorphii</taxon>
        <taxon>Galeoidea</taxon>
        <taxon>Orectolobiformes</taxon>
        <taxon>Hemiscylliidae</taxon>
        <taxon>Chiloscyllium</taxon>
    </lineage>
</organism>
<proteinExistence type="predicted"/>
<keyword evidence="3" id="KW-1185">Reference proteome</keyword>
<evidence type="ECO:0000256" key="1">
    <source>
        <dbReference type="SAM" id="MobiDB-lite"/>
    </source>
</evidence>
<dbReference type="EMBL" id="BEZZ01000391">
    <property type="protein sequence ID" value="GCC31826.1"/>
    <property type="molecule type" value="Genomic_DNA"/>
</dbReference>
<evidence type="ECO:0000313" key="3">
    <source>
        <dbReference type="Proteomes" id="UP000287033"/>
    </source>
</evidence>
<sequence length="67" mass="7140">MDRDGGRAPAPDVRGACVRPPAALTESGAEAVSERPPAAISQREIATAIPFLRPVEGLEVRLQILHR</sequence>